<evidence type="ECO:0000259" key="4">
    <source>
        <dbReference type="PROSITE" id="PS51635"/>
    </source>
</evidence>
<dbReference type="GO" id="GO:0016787">
    <property type="term" value="F:hydrolase activity"/>
    <property type="evidence" value="ECO:0007669"/>
    <property type="project" value="UniProtKB-UniRule"/>
</dbReference>
<feature type="short sequence motif" description="DGA/G" evidence="2">
    <location>
        <begin position="393"/>
        <end position="395"/>
    </location>
</feature>
<dbReference type="PATRIC" id="fig|1297742.4.peg.5818"/>
<dbReference type="AlphaFoldDB" id="A0A0H4X111"/>
<dbReference type="KEGG" id="mym:A176_005721"/>
<keyword evidence="2" id="KW-0378">Hydrolase</keyword>
<dbReference type="SUPFAM" id="SSF52151">
    <property type="entry name" value="FabD/lysophospholipase-like"/>
    <property type="match status" value="1"/>
</dbReference>
<keyword evidence="2" id="KW-0442">Lipid degradation</keyword>
<evidence type="ECO:0000313" key="5">
    <source>
        <dbReference type="EMBL" id="AKQ68809.1"/>
    </source>
</evidence>
<feature type="short sequence motif" description="GXSXG" evidence="2">
    <location>
        <begin position="242"/>
        <end position="246"/>
    </location>
</feature>
<organism evidence="5 6">
    <name type="scientific">Pseudomyxococcus hansupus</name>
    <dbReference type="NCBI Taxonomy" id="1297742"/>
    <lineage>
        <taxon>Bacteria</taxon>
        <taxon>Pseudomonadati</taxon>
        <taxon>Myxococcota</taxon>
        <taxon>Myxococcia</taxon>
        <taxon>Myxococcales</taxon>
        <taxon>Cystobacterineae</taxon>
        <taxon>Myxococcaceae</taxon>
        <taxon>Pseudomyxococcus</taxon>
    </lineage>
</organism>
<feature type="short sequence motif" description="GXGXXG" evidence="2">
    <location>
        <begin position="201"/>
        <end position="206"/>
    </location>
</feature>
<accession>A0A0H4X111</accession>
<dbReference type="Proteomes" id="UP000009026">
    <property type="component" value="Chromosome"/>
</dbReference>
<evidence type="ECO:0000256" key="3">
    <source>
        <dbReference type="SAM" id="SignalP"/>
    </source>
</evidence>
<feature type="active site" description="Nucleophile" evidence="2">
    <location>
        <position position="244"/>
    </location>
</feature>
<dbReference type="OrthoDB" id="5479310at2"/>
<evidence type="ECO:0000256" key="2">
    <source>
        <dbReference type="PROSITE-ProRule" id="PRU01161"/>
    </source>
</evidence>
<feature type="chain" id="PRO_5005212222" evidence="3">
    <location>
        <begin position="24"/>
        <end position="612"/>
    </location>
</feature>
<reference evidence="5 6" key="1">
    <citation type="journal article" date="2016" name="PLoS ONE">
        <title>Complete Genome Sequence and Comparative Genomics of a Novel Myxobacterium Myxococcus hansupus.</title>
        <authorList>
            <person name="Sharma G."/>
            <person name="Narwani T."/>
            <person name="Subramanian S."/>
        </authorList>
    </citation>
    <scope>NUCLEOTIDE SEQUENCE [LARGE SCALE GENOMIC DNA]</scope>
    <source>
        <strain evidence="6">mixupus</strain>
    </source>
</reference>
<keyword evidence="1 2" id="KW-0443">Lipid metabolism</keyword>
<evidence type="ECO:0000313" key="6">
    <source>
        <dbReference type="Proteomes" id="UP000009026"/>
    </source>
</evidence>
<dbReference type="PROSITE" id="PS51257">
    <property type="entry name" value="PROKAR_LIPOPROTEIN"/>
    <property type="match status" value="1"/>
</dbReference>
<dbReference type="Pfam" id="PF01734">
    <property type="entry name" value="Patatin"/>
    <property type="match status" value="1"/>
</dbReference>
<feature type="signal peptide" evidence="3">
    <location>
        <begin position="1"/>
        <end position="23"/>
    </location>
</feature>
<dbReference type="STRING" id="1297742.A176_005721"/>
<dbReference type="GO" id="GO:0016042">
    <property type="term" value="P:lipid catabolic process"/>
    <property type="evidence" value="ECO:0007669"/>
    <property type="project" value="UniProtKB-UniRule"/>
</dbReference>
<name>A0A0H4X111_9BACT</name>
<keyword evidence="3" id="KW-0732">Signal</keyword>
<protein>
    <submittedName>
        <fullName evidence="5">Patatin-like phospholipase family protein</fullName>
    </submittedName>
</protein>
<proteinExistence type="predicted"/>
<keyword evidence="6" id="KW-1185">Reference proteome</keyword>
<dbReference type="InterPro" id="IPR016035">
    <property type="entry name" value="Acyl_Trfase/lysoPLipase"/>
</dbReference>
<feature type="active site" description="Proton acceptor" evidence="2">
    <location>
        <position position="393"/>
    </location>
</feature>
<dbReference type="Gene3D" id="3.40.1090.10">
    <property type="entry name" value="Cytosolic phospholipase A2 catalytic domain"/>
    <property type="match status" value="1"/>
</dbReference>
<dbReference type="eggNOG" id="COG1752">
    <property type="taxonomic scope" value="Bacteria"/>
</dbReference>
<dbReference type="InterPro" id="IPR002641">
    <property type="entry name" value="PNPLA_dom"/>
</dbReference>
<dbReference type="EMBL" id="CP012109">
    <property type="protein sequence ID" value="AKQ68809.1"/>
    <property type="molecule type" value="Genomic_DNA"/>
</dbReference>
<dbReference type="PROSITE" id="PS51635">
    <property type="entry name" value="PNPLA"/>
    <property type="match status" value="1"/>
</dbReference>
<dbReference type="RefSeq" id="WP_002635330.1">
    <property type="nucleotide sequence ID" value="NZ_CP012109.1"/>
</dbReference>
<gene>
    <name evidence="5" type="ORF">A176_005721</name>
</gene>
<feature type="domain" description="PNPLA" evidence="4">
    <location>
        <begin position="197"/>
        <end position="406"/>
    </location>
</feature>
<sequence length="612" mass="65215">MNRSTTYLLCLSALAAVSSGCFLRTGYLLDALNTPGDPKAAPLPVPIQERAARLTRSHLVDAYADPAEAARWMSALGNAPQPILEQLGCLKQTAGGSNSACYEQFLHTALETPLWGVPPRPTSVDPARPAPGEVDAARFLANTLGIAASLSALRDAQGDTVPLQVLSRGIREGAESAAQYISARQWNRTLGRPSNALVLSGGGANGAFSAGAVWRLLGVLEQCRGKPAPEGCGDARIDLAAGSSTGALISTLVDLFHTPGHEQAARQLLISNYTCSVESDLYCVNSTWIWKIASDLRGLVQFDGVYGKLRAAVVPEQLTNGTELVAVSVDFDTGDVFGISDQDPANFDPNATPQQRVEGLINGVVASIVEPVLADPVPWLPSHTGRLQGSFYDGGVRSGLPLLQAVQRGAERVLVISTGGVEPSPESPPDNAVSVLMRTIDLFVAQPRVGEVQQGELAAVGRRFAEYNVCVERLVNVTDAASANAFCRRTGTGFVSREPGALQAATSMWLGSARFDQVASSWRSAWMFRPDSQLQTASGYGFNPEVMRPLFKEGVKHFQLRCQEVLRLFEIQGSLAAAECDKPVDTVVSEAEARFAPLAQCTQGKPEQRSCE</sequence>
<evidence type="ECO:0000256" key="1">
    <source>
        <dbReference type="ARBA" id="ARBA00023098"/>
    </source>
</evidence>